<dbReference type="AlphaFoldDB" id="A0A2M7X5H8"/>
<protein>
    <submittedName>
        <fullName evidence="2">Peptide chain release factor 2</fullName>
    </submittedName>
</protein>
<evidence type="ECO:0000313" key="3">
    <source>
        <dbReference type="Proteomes" id="UP000230683"/>
    </source>
</evidence>
<feature type="domain" description="Peptide chain release factor" evidence="1">
    <location>
        <begin position="69"/>
        <end position="111"/>
    </location>
</feature>
<dbReference type="GO" id="GO:0006415">
    <property type="term" value="P:translational termination"/>
    <property type="evidence" value="ECO:0007669"/>
    <property type="project" value="InterPro"/>
</dbReference>
<dbReference type="InterPro" id="IPR045853">
    <property type="entry name" value="Pep_chain_release_fac_I_sf"/>
</dbReference>
<dbReference type="Proteomes" id="UP000230683">
    <property type="component" value="Unassembled WGS sequence"/>
</dbReference>
<gene>
    <name evidence="2" type="ORF">CO178_00225</name>
</gene>
<name>A0A2M7X5H8_UNCKA</name>
<proteinExistence type="predicted"/>
<dbReference type="Pfam" id="PF03462">
    <property type="entry name" value="PCRF"/>
    <property type="match status" value="1"/>
</dbReference>
<evidence type="ECO:0000313" key="2">
    <source>
        <dbReference type="EMBL" id="PJA41413.1"/>
    </source>
</evidence>
<reference evidence="3" key="1">
    <citation type="submission" date="2017-09" db="EMBL/GenBank/DDBJ databases">
        <title>Depth-based differentiation of microbial function through sediment-hosted aquifers and enrichment of novel symbionts in the deep terrestrial subsurface.</title>
        <authorList>
            <person name="Probst A.J."/>
            <person name="Ladd B."/>
            <person name="Jarett J.K."/>
            <person name="Geller-Mcgrath D.E."/>
            <person name="Sieber C.M.K."/>
            <person name="Emerson J.B."/>
            <person name="Anantharaman K."/>
            <person name="Thomas B.C."/>
            <person name="Malmstrom R."/>
            <person name="Stieglmeier M."/>
            <person name="Klingl A."/>
            <person name="Woyke T."/>
            <person name="Ryan C.M."/>
            <person name="Banfield J.F."/>
        </authorList>
    </citation>
    <scope>NUCLEOTIDE SEQUENCE [LARGE SCALE GENOMIC DNA]</scope>
</reference>
<feature type="non-terminal residue" evidence="2">
    <location>
        <position position="111"/>
    </location>
</feature>
<evidence type="ECO:0000259" key="1">
    <source>
        <dbReference type="Pfam" id="PF03462"/>
    </source>
</evidence>
<dbReference type="EMBL" id="PFWY01000014">
    <property type="protein sequence ID" value="PJA41413.1"/>
    <property type="molecule type" value="Genomic_DNA"/>
</dbReference>
<organism evidence="2 3">
    <name type="scientific">candidate division WWE3 bacterium CG_4_9_14_3_um_filter_34_6</name>
    <dbReference type="NCBI Taxonomy" id="1975079"/>
    <lineage>
        <taxon>Bacteria</taxon>
        <taxon>Katanobacteria</taxon>
    </lineage>
</organism>
<accession>A0A2M7X5H8</accession>
<comment type="caution">
    <text evidence="2">The sequence shown here is derived from an EMBL/GenBank/DDBJ whole genome shotgun (WGS) entry which is preliminary data.</text>
</comment>
<dbReference type="PANTHER" id="PTHR43116">
    <property type="entry name" value="PEPTIDE CHAIN RELEASE FACTOR 2"/>
    <property type="match status" value="1"/>
</dbReference>
<dbReference type="Gene3D" id="1.20.58.410">
    <property type="entry name" value="Release factor"/>
    <property type="match status" value="1"/>
</dbReference>
<dbReference type="SUPFAM" id="SSF75620">
    <property type="entry name" value="Release factor"/>
    <property type="match status" value="1"/>
</dbReference>
<sequence length="111" mass="12529">MTLIERAQKVKNSLNFDVLQNRVIEIEAKMSDSSFWQDQKNASKLSQELSELKKSIANIEMLDLLIEEGTEKELDEVVTDLEMVLYLSGKYDKNDAYLTLHAGAGGTEAMD</sequence>
<dbReference type="InterPro" id="IPR005139">
    <property type="entry name" value="PCRF"/>
</dbReference>
<dbReference type="PANTHER" id="PTHR43116:SF3">
    <property type="entry name" value="CLASS I PEPTIDE CHAIN RELEASE FACTOR"/>
    <property type="match status" value="1"/>
</dbReference>